<dbReference type="Gene3D" id="3.90.79.10">
    <property type="entry name" value="Nucleoside Triphosphate Pyrophosphohydrolase"/>
    <property type="match status" value="1"/>
</dbReference>
<evidence type="ECO:0000259" key="1">
    <source>
        <dbReference type="PROSITE" id="PS51462"/>
    </source>
</evidence>
<name>A0A1G1WUF4_9BACT</name>
<reference evidence="2 3" key="1">
    <citation type="journal article" date="2016" name="Nat. Commun.">
        <title>Thousands of microbial genomes shed light on interconnected biogeochemical processes in an aquifer system.</title>
        <authorList>
            <person name="Anantharaman K."/>
            <person name="Brown C.T."/>
            <person name="Hug L.A."/>
            <person name="Sharon I."/>
            <person name="Castelle C.J."/>
            <person name="Probst A.J."/>
            <person name="Thomas B.C."/>
            <person name="Singh A."/>
            <person name="Wilkins M.J."/>
            <person name="Karaoz U."/>
            <person name="Brodie E.L."/>
            <person name="Williams K.H."/>
            <person name="Hubbard S.S."/>
            <person name="Banfield J.F."/>
        </authorList>
    </citation>
    <scope>NUCLEOTIDE SEQUENCE [LARGE SCALE GENOMIC DNA]</scope>
</reference>
<dbReference type="Pfam" id="PF00293">
    <property type="entry name" value="NUDIX"/>
    <property type="match status" value="1"/>
</dbReference>
<comment type="caution">
    <text evidence="2">The sequence shown here is derived from an EMBL/GenBank/DDBJ whole genome shotgun (WGS) entry which is preliminary data.</text>
</comment>
<evidence type="ECO:0000313" key="3">
    <source>
        <dbReference type="Proteomes" id="UP000179279"/>
    </source>
</evidence>
<organism evidence="2 3">
    <name type="scientific">Candidatus Woykebacteria bacterium RIFCSPLOWO2_01_FULL_41_12</name>
    <dbReference type="NCBI Taxonomy" id="1802604"/>
    <lineage>
        <taxon>Bacteria</taxon>
        <taxon>Candidatus Woykeibacteriota</taxon>
    </lineage>
</organism>
<dbReference type="PANTHER" id="PTHR43222:SF9">
    <property type="entry name" value="8-OXO-(D)GTP PHOSPHATASE"/>
    <property type="match status" value="1"/>
</dbReference>
<dbReference type="InterPro" id="IPR015797">
    <property type="entry name" value="NUDIX_hydrolase-like_dom_sf"/>
</dbReference>
<accession>A0A1G1WUF4</accession>
<dbReference type="InterPro" id="IPR000086">
    <property type="entry name" value="NUDIX_hydrolase_dom"/>
</dbReference>
<dbReference type="AlphaFoldDB" id="A0A1G1WUF4"/>
<sequence>MEDQLFYVGQKALINRRGGILVLKDPFIGLDLPGGKIQEGEEDLNKSLIREVKEETGLEITVGGPFSRLSFNLRSSHKNAGKKVYLVVFECRYLSGSVKLSNDHSEFYWLNKNNFNKVEDNSDIYSCLRKYFKDG</sequence>
<dbReference type="SUPFAM" id="SSF55811">
    <property type="entry name" value="Nudix"/>
    <property type="match status" value="1"/>
</dbReference>
<dbReference type="PROSITE" id="PS51462">
    <property type="entry name" value="NUDIX"/>
    <property type="match status" value="1"/>
</dbReference>
<dbReference type="PANTHER" id="PTHR43222">
    <property type="entry name" value="NUDIX HYDROLASE 23"/>
    <property type="match status" value="1"/>
</dbReference>
<dbReference type="EMBL" id="MHDA01000034">
    <property type="protein sequence ID" value="OGY31345.1"/>
    <property type="molecule type" value="Genomic_DNA"/>
</dbReference>
<gene>
    <name evidence="2" type="ORF">A3A57_00780</name>
</gene>
<feature type="domain" description="Nudix hydrolase" evidence="1">
    <location>
        <begin position="1"/>
        <end position="132"/>
    </location>
</feature>
<dbReference type="Proteomes" id="UP000179279">
    <property type="component" value="Unassembled WGS sequence"/>
</dbReference>
<protein>
    <recommendedName>
        <fullName evidence="1">Nudix hydrolase domain-containing protein</fullName>
    </recommendedName>
</protein>
<proteinExistence type="predicted"/>
<evidence type="ECO:0000313" key="2">
    <source>
        <dbReference type="EMBL" id="OGY31345.1"/>
    </source>
</evidence>